<gene>
    <name evidence="6" type="ORF">C7R54_25025</name>
</gene>
<evidence type="ECO:0000313" key="6">
    <source>
        <dbReference type="EMBL" id="RXN84628.1"/>
    </source>
</evidence>
<evidence type="ECO:0000256" key="2">
    <source>
        <dbReference type="ARBA" id="ARBA00023125"/>
    </source>
</evidence>
<dbReference type="GO" id="GO:0006355">
    <property type="term" value="P:regulation of DNA-templated transcription"/>
    <property type="evidence" value="ECO:0007669"/>
    <property type="project" value="InterPro"/>
</dbReference>
<dbReference type="EMBL" id="PYAL01000008">
    <property type="protein sequence ID" value="RXN84628.1"/>
    <property type="molecule type" value="Genomic_DNA"/>
</dbReference>
<evidence type="ECO:0000256" key="4">
    <source>
        <dbReference type="SAM" id="MobiDB-lite"/>
    </source>
</evidence>
<feature type="domain" description="HTH luxR-type" evidence="5">
    <location>
        <begin position="1"/>
        <end position="64"/>
    </location>
</feature>
<comment type="caution">
    <text evidence="6">The sequence shown here is derived from an EMBL/GenBank/DDBJ whole genome shotgun (WGS) entry which is preliminary data.</text>
</comment>
<dbReference type="PROSITE" id="PS00622">
    <property type="entry name" value="HTH_LUXR_1"/>
    <property type="match status" value="1"/>
</dbReference>
<keyword evidence="1" id="KW-0805">Transcription regulation</keyword>
<accession>A0A4Q1HE85</accession>
<proteinExistence type="predicted"/>
<name>A0A4Q1HE85_9BURK</name>
<keyword evidence="3" id="KW-0804">Transcription</keyword>
<dbReference type="PROSITE" id="PS50043">
    <property type="entry name" value="HTH_LUXR_2"/>
    <property type="match status" value="1"/>
</dbReference>
<dbReference type="Pfam" id="PF00196">
    <property type="entry name" value="GerE"/>
    <property type="match status" value="1"/>
</dbReference>
<dbReference type="AlphaFoldDB" id="A0A4Q1HE85"/>
<dbReference type="GO" id="GO:0003677">
    <property type="term" value="F:DNA binding"/>
    <property type="evidence" value="ECO:0007669"/>
    <property type="project" value="UniProtKB-KW"/>
</dbReference>
<dbReference type="SUPFAM" id="SSF46894">
    <property type="entry name" value="C-terminal effector domain of the bipartite response regulators"/>
    <property type="match status" value="1"/>
</dbReference>
<dbReference type="InterPro" id="IPR036388">
    <property type="entry name" value="WH-like_DNA-bd_sf"/>
</dbReference>
<protein>
    <recommendedName>
        <fullName evidence="5">HTH luxR-type domain-containing protein</fullName>
    </recommendedName>
</protein>
<dbReference type="SMART" id="SM00421">
    <property type="entry name" value="HTH_LUXR"/>
    <property type="match status" value="1"/>
</dbReference>
<dbReference type="PANTHER" id="PTHR44688">
    <property type="entry name" value="DNA-BINDING TRANSCRIPTIONAL ACTIVATOR DEVR_DOSR"/>
    <property type="match status" value="1"/>
</dbReference>
<evidence type="ECO:0000313" key="7">
    <source>
        <dbReference type="Proteomes" id="UP000290849"/>
    </source>
</evidence>
<evidence type="ECO:0000256" key="1">
    <source>
        <dbReference type="ARBA" id="ARBA00023015"/>
    </source>
</evidence>
<dbReference type="InterPro" id="IPR000792">
    <property type="entry name" value="Tscrpt_reg_LuxR_C"/>
</dbReference>
<evidence type="ECO:0000259" key="5">
    <source>
        <dbReference type="PROSITE" id="PS50043"/>
    </source>
</evidence>
<dbReference type="PANTHER" id="PTHR44688:SF16">
    <property type="entry name" value="DNA-BINDING TRANSCRIPTIONAL ACTIVATOR DEVR_DOSR"/>
    <property type="match status" value="1"/>
</dbReference>
<dbReference type="Gene3D" id="1.10.10.10">
    <property type="entry name" value="Winged helix-like DNA-binding domain superfamily/Winged helix DNA-binding domain"/>
    <property type="match status" value="1"/>
</dbReference>
<dbReference type="InterPro" id="IPR016032">
    <property type="entry name" value="Sig_transdc_resp-reg_C-effctor"/>
</dbReference>
<feature type="compositionally biased region" description="Gly residues" evidence="4">
    <location>
        <begin position="80"/>
        <end position="91"/>
    </location>
</feature>
<reference evidence="6 7" key="1">
    <citation type="journal article" date="2017" name="Int. J. Syst. Evol. Microbiol.">
        <title>Achromobacter aloeverae sp. nov., isolated from the root of Aloe vera (L.) Burm.f.</title>
        <authorList>
            <person name="Kuncharoen N."/>
            <person name="Muramatsu Y."/>
            <person name="Shibata C."/>
            <person name="Kamakura Y."/>
            <person name="Nakagawa Y."/>
            <person name="Tanasupawat S."/>
        </authorList>
    </citation>
    <scope>NUCLEOTIDE SEQUENCE [LARGE SCALE GENOMIC DNA]</scope>
    <source>
        <strain evidence="6 7">AVA-1</strain>
    </source>
</reference>
<organism evidence="6 7">
    <name type="scientific">Achromobacter aloeverae</name>
    <dbReference type="NCBI Taxonomy" id="1750518"/>
    <lineage>
        <taxon>Bacteria</taxon>
        <taxon>Pseudomonadati</taxon>
        <taxon>Pseudomonadota</taxon>
        <taxon>Betaproteobacteria</taxon>
        <taxon>Burkholderiales</taxon>
        <taxon>Alcaligenaceae</taxon>
        <taxon>Achromobacter</taxon>
    </lineage>
</organism>
<dbReference type="CDD" id="cd06170">
    <property type="entry name" value="LuxR_C_like"/>
    <property type="match status" value="1"/>
</dbReference>
<dbReference type="Proteomes" id="UP000290849">
    <property type="component" value="Unassembled WGS sequence"/>
</dbReference>
<sequence length="118" mass="11987">MNRRALSPREHACLHWAALGKSSREIGLVLGISERTVNFHLQNACRKLVARNRRAAVAAALSLGLLDLGPPGGPLAEDGAAGGAGGGGGLTGEIAANGRTFPPLPAAICPPGRSPPLR</sequence>
<dbReference type="OrthoDB" id="9774661at2"/>
<keyword evidence="2" id="KW-0238">DNA-binding</keyword>
<evidence type="ECO:0000256" key="3">
    <source>
        <dbReference type="ARBA" id="ARBA00023163"/>
    </source>
</evidence>
<dbReference type="PRINTS" id="PR00038">
    <property type="entry name" value="HTHLUXR"/>
</dbReference>
<feature type="region of interest" description="Disordered" evidence="4">
    <location>
        <begin position="74"/>
        <end position="118"/>
    </location>
</feature>
<keyword evidence="7" id="KW-1185">Reference proteome</keyword>